<dbReference type="Proteomes" id="UP000597762">
    <property type="component" value="Unassembled WGS sequence"/>
</dbReference>
<sequence>MFNRGTHLSCFAAFSNPPGRFLIRSYPDYFISYICFLAASGFRSSFMTVYHPFSFYLSFISSEFFNNRKKIEDGHDFNFFFLINKPERQSVITSPIFLSFPLCLSSLLLLSFLLPLTFSRFSLSLSLSLFSFSLSLSLLLIYFSDTNTCQSDILSYFLSFFLYLFLYISLFSFSHSLSLSLSISFSLFINLSLFV</sequence>
<keyword evidence="1" id="KW-0812">Transmembrane</keyword>
<evidence type="ECO:0000313" key="3">
    <source>
        <dbReference type="Proteomes" id="UP000597762"/>
    </source>
</evidence>
<gene>
    <name evidence="2" type="ORF">SPHA_75485</name>
</gene>
<dbReference type="EMBL" id="CAHIKZ030005460">
    <property type="protein sequence ID" value="CAE1325909.1"/>
    <property type="molecule type" value="Genomic_DNA"/>
</dbReference>
<feature type="transmembrane region" description="Helical" evidence="1">
    <location>
        <begin position="30"/>
        <end position="50"/>
    </location>
</feature>
<organism evidence="2 3">
    <name type="scientific">Acanthosepion pharaonis</name>
    <name type="common">Pharaoh cuttlefish</name>
    <name type="synonym">Sepia pharaonis</name>
    <dbReference type="NCBI Taxonomy" id="158019"/>
    <lineage>
        <taxon>Eukaryota</taxon>
        <taxon>Metazoa</taxon>
        <taxon>Spiralia</taxon>
        <taxon>Lophotrochozoa</taxon>
        <taxon>Mollusca</taxon>
        <taxon>Cephalopoda</taxon>
        <taxon>Coleoidea</taxon>
        <taxon>Decapodiformes</taxon>
        <taxon>Sepiida</taxon>
        <taxon>Sepiina</taxon>
        <taxon>Sepiidae</taxon>
        <taxon>Acanthosepion</taxon>
    </lineage>
</organism>
<feature type="transmembrane region" description="Helical" evidence="1">
    <location>
        <begin position="153"/>
        <end position="171"/>
    </location>
</feature>
<evidence type="ECO:0000256" key="1">
    <source>
        <dbReference type="SAM" id="Phobius"/>
    </source>
</evidence>
<accession>A0A812EMX3</accession>
<feature type="transmembrane region" description="Helical" evidence="1">
    <location>
        <begin position="121"/>
        <end position="141"/>
    </location>
</feature>
<keyword evidence="1" id="KW-0472">Membrane</keyword>
<name>A0A812EMX3_ACAPH</name>
<proteinExistence type="predicted"/>
<feature type="transmembrane region" description="Helical" evidence="1">
    <location>
        <begin position="95"/>
        <end position="115"/>
    </location>
</feature>
<reference evidence="2" key="1">
    <citation type="submission" date="2021-01" db="EMBL/GenBank/DDBJ databases">
        <authorList>
            <person name="Li R."/>
            <person name="Bekaert M."/>
        </authorList>
    </citation>
    <scope>NUCLEOTIDE SEQUENCE</scope>
    <source>
        <strain evidence="2">Farmed</strain>
    </source>
</reference>
<protein>
    <submittedName>
        <fullName evidence="2">Uncharacterized protein</fullName>
    </submittedName>
</protein>
<keyword evidence="3" id="KW-1185">Reference proteome</keyword>
<evidence type="ECO:0000313" key="2">
    <source>
        <dbReference type="EMBL" id="CAE1325909.1"/>
    </source>
</evidence>
<keyword evidence="1" id="KW-1133">Transmembrane helix</keyword>
<dbReference type="AlphaFoldDB" id="A0A812EMX3"/>
<comment type="caution">
    <text evidence="2">The sequence shown here is derived from an EMBL/GenBank/DDBJ whole genome shotgun (WGS) entry which is preliminary data.</text>
</comment>
<feature type="transmembrane region" description="Helical" evidence="1">
    <location>
        <begin position="177"/>
        <end position="194"/>
    </location>
</feature>